<dbReference type="Gene3D" id="3.30.70.360">
    <property type="match status" value="1"/>
</dbReference>
<dbReference type="GO" id="GO:0050118">
    <property type="term" value="F:N-acetyldiaminopimelate deacetylase activity"/>
    <property type="evidence" value="ECO:0007669"/>
    <property type="project" value="UniProtKB-ARBA"/>
</dbReference>
<dbReference type="Pfam" id="PF07687">
    <property type="entry name" value="M20_dimer"/>
    <property type="match status" value="1"/>
</dbReference>
<dbReference type="EMBL" id="PYVU01000251">
    <property type="protein sequence ID" value="PTB92240.1"/>
    <property type="molecule type" value="Genomic_DNA"/>
</dbReference>
<dbReference type="AlphaFoldDB" id="A0A2T4DEI2"/>
<evidence type="ECO:0000313" key="5">
    <source>
        <dbReference type="Proteomes" id="UP000240608"/>
    </source>
</evidence>
<dbReference type="Proteomes" id="UP000240608">
    <property type="component" value="Unassembled WGS sequence"/>
</dbReference>
<evidence type="ECO:0000256" key="2">
    <source>
        <dbReference type="PIRSR" id="PIRSR005962-1"/>
    </source>
</evidence>
<dbReference type="PANTHER" id="PTHR11014">
    <property type="entry name" value="PEPTIDASE M20 FAMILY MEMBER"/>
    <property type="match status" value="1"/>
</dbReference>
<reference evidence="4 5" key="1">
    <citation type="submission" date="2018-03" db="EMBL/GenBank/DDBJ databases">
        <title>Cross-interface Injection: A General Nanoliter Liquid Handling Method Applied to Single Cells Genome Amplification Automated Nanoliter Liquid Handling Applied to Single Cell Multiple Displacement Amplification.</title>
        <authorList>
            <person name="Yun J."/>
            <person name="Xu P."/>
            <person name="Xu J."/>
            <person name="Dai X."/>
            <person name="Wang Y."/>
            <person name="Zheng X."/>
            <person name="Cao C."/>
            <person name="Yi Q."/>
            <person name="Zhu Y."/>
            <person name="Wang L."/>
            <person name="Dong Z."/>
            <person name="Huang Y."/>
            <person name="Huang L."/>
            <person name="Du W."/>
        </authorList>
    </citation>
    <scope>NUCLEOTIDE SEQUENCE [LARGE SCALE GENOMIC DNA]</scope>
    <source>
        <strain evidence="4 5">Z-D1-2</strain>
    </source>
</reference>
<dbReference type="PANTHER" id="PTHR11014:SF63">
    <property type="entry name" value="METALLOPEPTIDASE, PUTATIVE (AFU_ORTHOLOGUE AFUA_6G09600)-RELATED"/>
    <property type="match status" value="1"/>
</dbReference>
<name>A0A2T4DEI2_9BACT</name>
<comment type="caution">
    <text evidence="4">The sequence shown here is derived from an EMBL/GenBank/DDBJ whole genome shotgun (WGS) entry which is preliminary data.</text>
</comment>
<feature type="binding site" evidence="2">
    <location>
        <position position="133"/>
    </location>
    <ligand>
        <name>Mn(2+)</name>
        <dbReference type="ChEBI" id="CHEBI:29035"/>
        <label>2</label>
    </ligand>
</feature>
<feature type="domain" description="Peptidase M20 dimerisation" evidence="3">
    <location>
        <begin position="223"/>
        <end position="318"/>
    </location>
</feature>
<keyword evidence="2" id="KW-0479">Metal-binding</keyword>
<dbReference type="Gene3D" id="3.40.630.10">
    <property type="entry name" value="Zn peptidases"/>
    <property type="match status" value="1"/>
</dbReference>
<organism evidence="4 5">
    <name type="scientific">Marivirga lumbricoides</name>
    <dbReference type="NCBI Taxonomy" id="1046115"/>
    <lineage>
        <taxon>Bacteria</taxon>
        <taxon>Pseudomonadati</taxon>
        <taxon>Bacteroidota</taxon>
        <taxon>Cytophagia</taxon>
        <taxon>Cytophagales</taxon>
        <taxon>Marivirgaceae</taxon>
        <taxon>Marivirga</taxon>
    </lineage>
</organism>
<evidence type="ECO:0000313" key="4">
    <source>
        <dbReference type="EMBL" id="PTB92240.1"/>
    </source>
</evidence>
<evidence type="ECO:0000256" key="1">
    <source>
        <dbReference type="ARBA" id="ARBA00022801"/>
    </source>
</evidence>
<proteinExistence type="predicted"/>
<dbReference type="FunFam" id="3.30.70.360:FF:000001">
    <property type="entry name" value="N-acetyldiaminopimelate deacetylase"/>
    <property type="match status" value="1"/>
</dbReference>
<keyword evidence="1 4" id="KW-0378">Hydrolase</keyword>
<accession>A0A2T4DEI2</accession>
<feature type="binding site" evidence="2">
    <location>
        <position position="403"/>
    </location>
    <ligand>
        <name>Mn(2+)</name>
        <dbReference type="ChEBI" id="CHEBI:29035"/>
        <label>2</label>
    </ligand>
</feature>
<dbReference type="GO" id="GO:0046872">
    <property type="term" value="F:metal ion binding"/>
    <property type="evidence" value="ECO:0007669"/>
    <property type="project" value="UniProtKB-KW"/>
</dbReference>
<feature type="binding site" evidence="2">
    <location>
        <position position="135"/>
    </location>
    <ligand>
        <name>Mn(2+)</name>
        <dbReference type="ChEBI" id="CHEBI:29035"/>
        <label>2</label>
    </ligand>
</feature>
<dbReference type="PIRSF" id="PIRSF005962">
    <property type="entry name" value="Pept_M20D_amidohydro"/>
    <property type="match status" value="1"/>
</dbReference>
<dbReference type="InterPro" id="IPR036264">
    <property type="entry name" value="Bact_exopeptidase_dim_dom"/>
</dbReference>
<dbReference type="InterPro" id="IPR011650">
    <property type="entry name" value="Peptidase_M20_dimer"/>
</dbReference>
<feature type="binding site" evidence="2">
    <location>
        <position position="200"/>
    </location>
    <ligand>
        <name>Mn(2+)</name>
        <dbReference type="ChEBI" id="CHEBI:29035"/>
        <label>2</label>
    </ligand>
</feature>
<dbReference type="NCBIfam" id="TIGR01891">
    <property type="entry name" value="amidohydrolases"/>
    <property type="match status" value="1"/>
</dbReference>
<keyword evidence="2" id="KW-0464">Manganese</keyword>
<dbReference type="Pfam" id="PF01546">
    <property type="entry name" value="Peptidase_M20"/>
    <property type="match status" value="1"/>
</dbReference>
<dbReference type="InterPro" id="IPR017439">
    <property type="entry name" value="Amidohydrolase"/>
</dbReference>
<evidence type="ECO:0000259" key="3">
    <source>
        <dbReference type="Pfam" id="PF07687"/>
    </source>
</evidence>
<sequence>MKLFVLPFIILYCITYSLYSQNAHQLAMQKADAIEQKVIEWRRYFHENPELSNREFKTAEKIAAHLKSLGLEVQTGIAHTGVTGILKGAKKGPVIGLRADIDALPVTERNDLPFKSEVVTEYNGQKTGVMHACGHDTHIAIMMGVAEVLAGMKKELAGTVKFIFQPAEEGVPPGERGGAKMMVEEGVLKDPDVETIFGLHINAGTPVGHIKYKTEGIMAASDRFTIKIHGKQAHGSTPWASVDPIAVSAQIINGLQYIISRDAELTKEAAVITVGIMQSGVRFNIIPEEAHLEGTIRTLDKEMQKKIHDKIRLTAKNIAEIAGATVEVEIQENAPLTYNNIELTNKMVPSLIKTAGAENVHVMKAITGAEDFSYFQNEIPGLYFFIGGQPASKKEGQALGGHHTPDFYIDESGMITGVKAFLNLTLDYMEITK</sequence>
<dbReference type="InterPro" id="IPR002933">
    <property type="entry name" value="Peptidase_M20"/>
</dbReference>
<comment type="cofactor">
    <cofactor evidence="2">
        <name>Mn(2+)</name>
        <dbReference type="ChEBI" id="CHEBI:29035"/>
    </cofactor>
    <text evidence="2">The Mn(2+) ion enhances activity.</text>
</comment>
<protein>
    <submittedName>
        <fullName evidence="4">Amidohydrolase</fullName>
    </submittedName>
</protein>
<dbReference type="SUPFAM" id="SSF53187">
    <property type="entry name" value="Zn-dependent exopeptidases"/>
    <property type="match status" value="1"/>
</dbReference>
<feature type="binding site" evidence="2">
    <location>
        <position position="169"/>
    </location>
    <ligand>
        <name>Mn(2+)</name>
        <dbReference type="ChEBI" id="CHEBI:29035"/>
        <label>2</label>
    </ligand>
</feature>
<gene>
    <name evidence="4" type="ORF">C9994_14360</name>
</gene>
<dbReference type="GO" id="GO:0019877">
    <property type="term" value="P:diaminopimelate biosynthetic process"/>
    <property type="evidence" value="ECO:0007669"/>
    <property type="project" value="UniProtKB-ARBA"/>
</dbReference>
<dbReference type="SUPFAM" id="SSF55031">
    <property type="entry name" value="Bacterial exopeptidase dimerisation domain"/>
    <property type="match status" value="1"/>
</dbReference>